<feature type="region of interest" description="Disordered" evidence="1">
    <location>
        <begin position="826"/>
        <end position="868"/>
    </location>
</feature>
<proteinExistence type="predicted"/>
<feature type="compositionally biased region" description="Polar residues" evidence="1">
    <location>
        <begin position="934"/>
        <end position="947"/>
    </location>
</feature>
<feature type="region of interest" description="Disordered" evidence="1">
    <location>
        <begin position="929"/>
        <end position="961"/>
    </location>
</feature>
<dbReference type="AlphaFoldDB" id="A0A4V4H4J4"/>
<evidence type="ECO:0000313" key="3">
    <source>
        <dbReference type="Proteomes" id="UP000317650"/>
    </source>
</evidence>
<feature type="compositionally biased region" description="Basic residues" evidence="1">
    <location>
        <begin position="35"/>
        <end position="47"/>
    </location>
</feature>
<keyword evidence="3" id="KW-1185">Reference proteome</keyword>
<evidence type="ECO:0000313" key="2">
    <source>
        <dbReference type="EMBL" id="THU52306.1"/>
    </source>
</evidence>
<accession>A0A4V4H4J4</accession>
<evidence type="ECO:0000256" key="1">
    <source>
        <dbReference type="SAM" id="MobiDB-lite"/>
    </source>
</evidence>
<sequence length="1103" mass="119884">MESEENRTGPSSGSASRGGGKACCRCGWVYPNPHPSKKHRKAHRKHCGAAASKPRDDAGDVVVAVHANDAACELLADADPRKKSGVVAVEESKPGRDGGREIDLSGGDGRELCKDAILETDTAGLDLYMLTCLSSAMEDGIFPPKSVRSLLNPFLPADKSSKSCALCHGYKVQSSDVEFTASQLDRLTQFQNHSVSCGVDMICTSDDTKGSSYFPLTKGSSLDASKEEMGCATVQYAVESATVANHKNIGNHIENKLDADIPKALILPHDSSINFSSTDSELQNKEKYMEISVTVDQVNTVTTLMSGLPHEVSENTMEPEPINCIAQDTMTDVVGQMCQVQLSSEGGRCTLEINAGEPFEISAHSSGCEYQLSKPGYSLANENELEDLFISEVASTTLLVEASDMKPGSPEDCGLVGAALTTICANSKVGNELGERIINDVPKVVPSELLVIEFDKCVDNFLSTLPFNKEFSLHTEKLNAVENNGSIDDQDDMSQLVNIFECEFQCPEEETDWLGTHEQVAIAGSPVNQAMVLDSCVTSSCESFHSSTGIEAQKINYLSEGQDIYISYEGSLADSLGVSDSGLAVSGVIQSSIAFEASDKNQNVSQETTEVNNCVVVEEEKHEMGKVESLYMDSKELSSRQDPKYDSQCKCYASELVPSLRDDIERMELQNHKDVISTTPEEISSSYTDSISNYYLDEPDPREATEGRFIQFAAGDETNDHPERQAEPCVIEAILENVFPGEHYDKLDLHKDEVDNVQTSGSQLKLKNLLVVRSVYPLSSDENNPDNPFVTDVQIPSVDKENSFANIHNEQPNPNELSEVSLCHDGEDHKTEECSTSEVDVQSIVGKPDSDSRTSDTSGVPSSSFYHSSKEEDMYVESMQCAELCTRKIDDSADSNGQRASTEASLVSVSDGAIPFLSYSAKGESNFDGKASPITDSQTTRDLQTSDPAAGALCKSNVDSSDMVEGPSLTILVEPGRQSEPKGRNGNEENAAKKLNWNSGKPHVMLKNLLAEADTESEQKVRIGRGHNASLTSKRRNGLHDDGYSLKPATSKIVSDKSNEPFDNQLDHSEWNSPARLPVTQHDKKKVKGRQAWVPFICCASMN</sequence>
<dbReference type="PANTHER" id="PTHR35746">
    <property type="entry name" value="PENTATRICOPEPTIDE REPEAT (PPR) SUPERFAMILY PROTEIN"/>
    <property type="match status" value="1"/>
</dbReference>
<gene>
    <name evidence="2" type="ORF">C4D60_Mb10t02620</name>
</gene>
<protein>
    <submittedName>
        <fullName evidence="2">Uncharacterized protein</fullName>
    </submittedName>
</protein>
<dbReference type="Proteomes" id="UP000317650">
    <property type="component" value="Chromosome 10"/>
</dbReference>
<dbReference type="PANTHER" id="PTHR35746:SF1">
    <property type="entry name" value="PENTATRICOPEPTIDE REPEAT (PPR) SUPERFAMILY PROTEIN"/>
    <property type="match status" value="1"/>
</dbReference>
<feature type="region of interest" description="Disordered" evidence="1">
    <location>
        <begin position="35"/>
        <end position="54"/>
    </location>
</feature>
<name>A0A4V4H4J4_MUSBA</name>
<comment type="caution">
    <text evidence="2">The sequence shown here is derived from an EMBL/GenBank/DDBJ whole genome shotgun (WGS) entry which is preliminary data.</text>
</comment>
<reference evidence="2 3" key="1">
    <citation type="journal article" date="2019" name="Nat. Plants">
        <title>Genome sequencing of Musa balbisiana reveals subgenome evolution and function divergence in polyploid bananas.</title>
        <authorList>
            <person name="Yao X."/>
        </authorList>
    </citation>
    <scope>NUCLEOTIDE SEQUENCE [LARGE SCALE GENOMIC DNA]</scope>
    <source>
        <strain evidence="3">cv. DH-PKW</strain>
        <tissue evidence="2">Leaves</tissue>
    </source>
</reference>
<feature type="compositionally biased region" description="Polar residues" evidence="1">
    <location>
        <begin position="855"/>
        <end position="867"/>
    </location>
</feature>
<feature type="region of interest" description="Disordered" evidence="1">
    <location>
        <begin position="1027"/>
        <end position="1046"/>
    </location>
</feature>
<feature type="region of interest" description="Disordered" evidence="1">
    <location>
        <begin position="1"/>
        <end position="21"/>
    </location>
</feature>
<dbReference type="EMBL" id="PYDT01000008">
    <property type="protein sequence ID" value="THU52306.1"/>
    <property type="molecule type" value="Genomic_DNA"/>
</dbReference>
<organism evidence="2 3">
    <name type="scientific">Musa balbisiana</name>
    <name type="common">Banana</name>
    <dbReference type="NCBI Taxonomy" id="52838"/>
    <lineage>
        <taxon>Eukaryota</taxon>
        <taxon>Viridiplantae</taxon>
        <taxon>Streptophyta</taxon>
        <taxon>Embryophyta</taxon>
        <taxon>Tracheophyta</taxon>
        <taxon>Spermatophyta</taxon>
        <taxon>Magnoliopsida</taxon>
        <taxon>Liliopsida</taxon>
        <taxon>Zingiberales</taxon>
        <taxon>Musaceae</taxon>
        <taxon>Musa</taxon>
    </lineage>
</organism>
<dbReference type="STRING" id="52838.A0A4V4H4J4"/>